<gene>
    <name evidence="5" type="ORF">PDTA9734_50060</name>
</gene>
<evidence type="ECO:0000256" key="2">
    <source>
        <dbReference type="ARBA" id="ARBA00035706"/>
    </source>
</evidence>
<evidence type="ECO:0000256" key="4">
    <source>
        <dbReference type="SAM" id="SignalP"/>
    </source>
</evidence>
<feature type="chain" id="PRO_5046256887" description="Uncharacterized protein YjdP" evidence="4">
    <location>
        <begin position="23"/>
        <end position="106"/>
    </location>
</feature>
<keyword evidence="6" id="KW-1185">Reference proteome</keyword>
<evidence type="ECO:0000313" key="5">
    <source>
        <dbReference type="EMBL" id="BDD53519.1"/>
    </source>
</evidence>
<feature type="signal peptide" evidence="4">
    <location>
        <begin position="1"/>
        <end position="22"/>
    </location>
</feature>
<dbReference type="Proteomes" id="UP001320460">
    <property type="component" value="Chromosome"/>
</dbReference>
<dbReference type="EMBL" id="AP025334">
    <property type="protein sequence ID" value="BDD53519.1"/>
    <property type="molecule type" value="Genomic_DNA"/>
</dbReference>
<feature type="compositionally biased region" description="Basic and acidic residues" evidence="3">
    <location>
        <begin position="41"/>
        <end position="106"/>
    </location>
</feature>
<evidence type="ECO:0000313" key="6">
    <source>
        <dbReference type="Proteomes" id="UP001320460"/>
    </source>
</evidence>
<reference evidence="5 6" key="1">
    <citation type="submission" date="2021-12" db="EMBL/GenBank/DDBJ databases">
        <title>Complete genome sequence of Phytobacter diazotrophicus TA9734.</title>
        <authorList>
            <person name="Kubota H."/>
            <person name="Nakayama Y."/>
            <person name="Ariyoshi T."/>
        </authorList>
    </citation>
    <scope>NUCLEOTIDE SEQUENCE [LARGE SCALE GENOMIC DNA]</scope>
    <source>
        <strain evidence="5 6">TA9734</strain>
    </source>
</reference>
<dbReference type="RefSeq" id="WP_125125495.1">
    <property type="nucleotide sequence ID" value="NZ_AP025334.1"/>
</dbReference>
<dbReference type="NCBIfam" id="NF041443">
    <property type="entry name" value="DDRRRQL_YjdP"/>
    <property type="match status" value="1"/>
</dbReference>
<name>A0ABM7W1T1_9ENTR</name>
<sequence length="106" mass="12996">MKRYATLLFISALSLTSQIARADIVDDAIGNIQRAINDAYHPGDSRDDDDRQYDDDRRRSDEQSRRYEDRRRQLEDRRRHLDDRQRQLDQERRQLDDEERRLEDEF</sequence>
<accession>A0ABM7W1T1</accession>
<evidence type="ECO:0000256" key="3">
    <source>
        <dbReference type="SAM" id="MobiDB-lite"/>
    </source>
</evidence>
<proteinExistence type="predicted"/>
<evidence type="ECO:0000256" key="1">
    <source>
        <dbReference type="ARBA" id="ARBA00022729"/>
    </source>
</evidence>
<keyword evidence="1 4" id="KW-0732">Signal</keyword>
<dbReference type="InterPro" id="IPR048164">
    <property type="entry name" value="YjdP-like"/>
</dbReference>
<protein>
    <recommendedName>
        <fullName evidence="2">Uncharacterized protein YjdP</fullName>
    </recommendedName>
</protein>
<feature type="region of interest" description="Disordered" evidence="3">
    <location>
        <begin position="36"/>
        <end position="106"/>
    </location>
</feature>
<organism evidence="5 6">
    <name type="scientific">Phytobacter diazotrophicus</name>
    <dbReference type="NCBI Taxonomy" id="395631"/>
    <lineage>
        <taxon>Bacteria</taxon>
        <taxon>Pseudomonadati</taxon>
        <taxon>Pseudomonadota</taxon>
        <taxon>Gammaproteobacteria</taxon>
        <taxon>Enterobacterales</taxon>
        <taxon>Enterobacteriaceae</taxon>
        <taxon>Phytobacter</taxon>
    </lineage>
</organism>